<name>A0AAX4FSM7_9EURY</name>
<keyword evidence="2" id="KW-1185">Reference proteome</keyword>
<protein>
    <submittedName>
        <fullName evidence="1">BREX system P-loop protein BrxC</fullName>
    </submittedName>
</protein>
<dbReference type="RefSeq" id="WP_318620220.1">
    <property type="nucleotide sequence ID" value="NZ_CP137642.1"/>
</dbReference>
<dbReference type="EMBL" id="CP137642">
    <property type="protein sequence ID" value="WOX56800.1"/>
    <property type="molecule type" value="Genomic_DNA"/>
</dbReference>
<sequence length="1155" mass="130065">MVSNDLILNRDVFQRDPLTYTIPNDGVTKVGPITTEDEWAVARYELENFVCKGSYHRGLKNILESFLYNLDQPSQPAIWVSGFFGSGKSHLVRVLEFLWCDLKFPDGVSARDVCMLPDDVRDALNELTIESRRHGGIWSAAGTLSAGSANDPRVAILQVVLRSAGLPEDIDTARVHLWLAELGILDAVRDRLREQDRERDMTRPFVSRKFAEALIEFNPDFRGMDVEQVREDLRRQFGADFQMTNSTMVEMLKDIFAMKSTVAGKMPLVLIVLDEVQQYLTIGERSDQLLIFQEVVEDCCKKFGSKVLFVATGQDALHANIQLQRLQDRFSLQVPLESKDVDVVLRQTILRKKESMKEPLKGVLESVSGEISRHLDGSSLAPRPGDEDVLVLDYPLLPTRKRFWERVLQSVDRGGMSTQLRNQLRLTFEGSREFAKDPVGTVIPADFIFNQQSTYMIRNNILYPKIYESISKEDDGTKEGRLRSRIMALLFLIQLLDESIGIRATPDTLTDLLITDLTAGSEDLRQEIPTHLKDLHDRGVIAKVGDEYRIQTEEGSIWEGDYQQRKANARASDTSITFKRDEVLRNCVAKRLGSFSLSQGVSRTPRGIDITYFTPQRPEIRSNVPVWLRHGWEVTEAGVKSEAAAEGNESPMVMVFLPRLNHDALKDEIAGLLAAEGVLSERPAPTTPEGDQARSNIEAKLRGHMQRIDSLVDEILKNAHVYIGGGTPIEADSFAGAVRKAAEQAVQRMYYRFSDADATGWDRVITRVKSGDWTPMKQIGFEREPEEHPVCKEILKRLNTPKIGNEVRKALEAPPFGWPRDAIDGALMVLAATGHLKARFNNRPIYASDLDKTKIGKTTFEAENIVLSPNEKLAARELYTKLGLSAEPGREVEEAVIFLERLRSLIEATGDDPPLPPRESPTYLAELQAYSGNQLVRELVGRREVIKQDIERWKTIKAKIEERKPAWDALQHLVSHAEGFEDLDDIRTEMEAICKNRSLLHDPDPVEPLLADLRKGLREALNTGITRVEEARKEVLAALEADPDWQRLDDADRARLIREYNLGESLPLKIGTDAEIVEHLRKTPLTSFDGRVMLVRGALDRIRVAVAKILEPKTVIVSLGAPVTVKTPDDLDAYLKGVRRRALAELEKGTPVMLR</sequence>
<reference evidence="1 2" key="1">
    <citation type="submission" date="2023-10" db="EMBL/GenBank/DDBJ databases">
        <title>The complete genome sequence of Methanoculleus receptaculi DSM 18860.</title>
        <authorList>
            <person name="Lai S.-J."/>
            <person name="You Y.-T."/>
            <person name="Chen S.-C."/>
        </authorList>
    </citation>
    <scope>NUCLEOTIDE SEQUENCE [LARGE SCALE GENOMIC DNA]</scope>
    <source>
        <strain evidence="1 2">DSM 18860</strain>
    </source>
</reference>
<dbReference type="InterPro" id="IPR047679">
    <property type="entry name" value="BREX_BrxC"/>
</dbReference>
<dbReference type="GeneID" id="85732611"/>
<evidence type="ECO:0000313" key="1">
    <source>
        <dbReference type="EMBL" id="WOX56800.1"/>
    </source>
</evidence>
<accession>A0AAX4FSM7</accession>
<dbReference type="Proteomes" id="UP001305652">
    <property type="component" value="Chromosome"/>
</dbReference>
<organism evidence="1 2">
    <name type="scientific">Methanoculleus receptaculi</name>
    <dbReference type="NCBI Taxonomy" id="394967"/>
    <lineage>
        <taxon>Archaea</taxon>
        <taxon>Methanobacteriati</taxon>
        <taxon>Methanobacteriota</taxon>
        <taxon>Stenosarchaea group</taxon>
        <taxon>Methanomicrobia</taxon>
        <taxon>Methanomicrobiales</taxon>
        <taxon>Methanomicrobiaceae</taxon>
        <taxon>Methanoculleus</taxon>
    </lineage>
</organism>
<dbReference type="SUPFAM" id="SSF52540">
    <property type="entry name" value="P-loop containing nucleoside triphosphate hydrolases"/>
    <property type="match status" value="1"/>
</dbReference>
<dbReference type="AlphaFoldDB" id="A0AAX4FSM7"/>
<dbReference type="KEGG" id="mrc:R6Y96_05600"/>
<gene>
    <name evidence="1" type="primary">brxC</name>
    <name evidence="1" type="ORF">R6Y96_05600</name>
</gene>
<dbReference type="NCBIfam" id="NF033441">
    <property type="entry name" value="BREX_BrxC"/>
    <property type="match status" value="1"/>
</dbReference>
<evidence type="ECO:0000313" key="2">
    <source>
        <dbReference type="Proteomes" id="UP001305652"/>
    </source>
</evidence>
<dbReference type="InterPro" id="IPR027417">
    <property type="entry name" value="P-loop_NTPase"/>
</dbReference>
<proteinExistence type="predicted"/>